<feature type="compositionally biased region" description="Basic and acidic residues" evidence="1">
    <location>
        <begin position="75"/>
        <end position="85"/>
    </location>
</feature>
<proteinExistence type="predicted"/>
<evidence type="ECO:0000313" key="2">
    <source>
        <dbReference type="EMBL" id="GIY64500.1"/>
    </source>
</evidence>
<feature type="compositionally biased region" description="Basic and acidic residues" evidence="1">
    <location>
        <begin position="1"/>
        <end position="12"/>
    </location>
</feature>
<feature type="region of interest" description="Disordered" evidence="1">
    <location>
        <begin position="40"/>
        <end position="85"/>
    </location>
</feature>
<reference evidence="2 3" key="1">
    <citation type="submission" date="2021-06" db="EMBL/GenBank/DDBJ databases">
        <title>Caerostris darwini draft genome.</title>
        <authorList>
            <person name="Kono N."/>
            <person name="Arakawa K."/>
        </authorList>
    </citation>
    <scope>NUCLEOTIDE SEQUENCE [LARGE SCALE GENOMIC DNA]</scope>
</reference>
<gene>
    <name evidence="2" type="ORF">CDAR_477081</name>
</gene>
<dbReference type="EMBL" id="BPLQ01012321">
    <property type="protein sequence ID" value="GIY64500.1"/>
    <property type="molecule type" value="Genomic_DNA"/>
</dbReference>
<dbReference type="Proteomes" id="UP001054837">
    <property type="component" value="Unassembled WGS sequence"/>
</dbReference>
<sequence length="85" mass="9308">MPRVPQGHEREGGGVVSRVRRQGVGASLRRAQLRRVQGLLQAQRASQPGVRVQGAGALRGGRRTQEPVSGLQAEEVPRSLHEKRR</sequence>
<feature type="region of interest" description="Disordered" evidence="1">
    <location>
        <begin position="1"/>
        <end position="23"/>
    </location>
</feature>
<protein>
    <submittedName>
        <fullName evidence="2">Uncharacterized protein</fullName>
    </submittedName>
</protein>
<name>A0AAV4V4M3_9ARAC</name>
<keyword evidence="3" id="KW-1185">Reference proteome</keyword>
<evidence type="ECO:0000256" key="1">
    <source>
        <dbReference type="SAM" id="MobiDB-lite"/>
    </source>
</evidence>
<dbReference type="AlphaFoldDB" id="A0AAV4V4M3"/>
<organism evidence="2 3">
    <name type="scientific">Caerostris darwini</name>
    <dbReference type="NCBI Taxonomy" id="1538125"/>
    <lineage>
        <taxon>Eukaryota</taxon>
        <taxon>Metazoa</taxon>
        <taxon>Ecdysozoa</taxon>
        <taxon>Arthropoda</taxon>
        <taxon>Chelicerata</taxon>
        <taxon>Arachnida</taxon>
        <taxon>Araneae</taxon>
        <taxon>Araneomorphae</taxon>
        <taxon>Entelegynae</taxon>
        <taxon>Araneoidea</taxon>
        <taxon>Araneidae</taxon>
        <taxon>Caerostris</taxon>
    </lineage>
</organism>
<comment type="caution">
    <text evidence="2">The sequence shown here is derived from an EMBL/GenBank/DDBJ whole genome shotgun (WGS) entry which is preliminary data.</text>
</comment>
<accession>A0AAV4V4M3</accession>
<evidence type="ECO:0000313" key="3">
    <source>
        <dbReference type="Proteomes" id="UP001054837"/>
    </source>
</evidence>